<feature type="compositionally biased region" description="Basic and acidic residues" evidence="1">
    <location>
        <begin position="1"/>
        <end position="27"/>
    </location>
</feature>
<feature type="compositionally biased region" description="Polar residues" evidence="1">
    <location>
        <begin position="492"/>
        <end position="502"/>
    </location>
</feature>
<gene>
    <name evidence="4" type="ORF">LECACI_7A001811</name>
</gene>
<accession>A0AAI8YTQ7</accession>
<feature type="compositionally biased region" description="Basic and acidic residues" evidence="1">
    <location>
        <begin position="38"/>
        <end position="77"/>
    </location>
</feature>
<feature type="compositionally biased region" description="Polar residues" evidence="1">
    <location>
        <begin position="170"/>
        <end position="193"/>
    </location>
</feature>
<dbReference type="InterPro" id="IPR057226">
    <property type="entry name" value="DUF7904"/>
</dbReference>
<dbReference type="Proteomes" id="UP001296104">
    <property type="component" value="Unassembled WGS sequence"/>
</dbReference>
<dbReference type="Pfam" id="PF25480">
    <property type="entry name" value="DUF7904"/>
    <property type="match status" value="1"/>
</dbReference>
<feature type="compositionally biased region" description="Low complexity" evidence="1">
    <location>
        <begin position="960"/>
        <end position="975"/>
    </location>
</feature>
<dbReference type="GO" id="GO:0008154">
    <property type="term" value="P:actin polymerization or depolymerization"/>
    <property type="evidence" value="ECO:0007669"/>
    <property type="project" value="TreeGrafter"/>
</dbReference>
<feature type="compositionally biased region" description="Basic and acidic residues" evidence="1">
    <location>
        <begin position="843"/>
        <end position="855"/>
    </location>
</feature>
<evidence type="ECO:0008006" key="6">
    <source>
        <dbReference type="Google" id="ProtNLM"/>
    </source>
</evidence>
<feature type="compositionally biased region" description="Low complexity" evidence="1">
    <location>
        <begin position="155"/>
        <end position="169"/>
    </location>
</feature>
<dbReference type="SUPFAM" id="SSF55753">
    <property type="entry name" value="Actin depolymerizing proteins"/>
    <property type="match status" value="2"/>
</dbReference>
<proteinExistence type="predicted"/>
<dbReference type="GO" id="GO:0051016">
    <property type="term" value="P:barbed-end actin filament capping"/>
    <property type="evidence" value="ECO:0007669"/>
    <property type="project" value="TreeGrafter"/>
</dbReference>
<dbReference type="GO" id="GO:0015629">
    <property type="term" value="C:actin cytoskeleton"/>
    <property type="evidence" value="ECO:0007669"/>
    <property type="project" value="TreeGrafter"/>
</dbReference>
<dbReference type="SMART" id="SM00262">
    <property type="entry name" value="GEL"/>
    <property type="match status" value="1"/>
</dbReference>
<feature type="compositionally biased region" description="Polar residues" evidence="1">
    <location>
        <begin position="1101"/>
        <end position="1116"/>
    </location>
</feature>
<dbReference type="InterPro" id="IPR029006">
    <property type="entry name" value="ADF-H/Gelsolin-like_dom_sf"/>
</dbReference>
<feature type="compositionally biased region" description="Polar residues" evidence="1">
    <location>
        <begin position="928"/>
        <end position="945"/>
    </location>
</feature>
<feature type="compositionally biased region" description="Basic and acidic residues" evidence="1">
    <location>
        <begin position="656"/>
        <end position="687"/>
    </location>
</feature>
<feature type="domain" description="DUF4045" evidence="2">
    <location>
        <begin position="31"/>
        <end position="810"/>
    </location>
</feature>
<feature type="compositionally biased region" description="Polar residues" evidence="1">
    <location>
        <begin position="119"/>
        <end position="128"/>
    </location>
</feature>
<dbReference type="InterPro" id="IPR007122">
    <property type="entry name" value="Villin/Gelsolin"/>
</dbReference>
<feature type="domain" description="DUF7904" evidence="3">
    <location>
        <begin position="1387"/>
        <end position="1486"/>
    </location>
</feature>
<dbReference type="GO" id="GO:0051015">
    <property type="term" value="F:actin filament binding"/>
    <property type="evidence" value="ECO:0007669"/>
    <property type="project" value="InterPro"/>
</dbReference>
<dbReference type="GO" id="GO:0005546">
    <property type="term" value="F:phosphatidylinositol-4,5-bisphosphate binding"/>
    <property type="evidence" value="ECO:0007669"/>
    <property type="project" value="TreeGrafter"/>
</dbReference>
<feature type="compositionally biased region" description="Low complexity" evidence="1">
    <location>
        <begin position="611"/>
        <end position="621"/>
    </location>
</feature>
<dbReference type="Pfam" id="PF13254">
    <property type="entry name" value="DUF4045"/>
    <property type="match status" value="1"/>
</dbReference>
<dbReference type="GO" id="GO:0051014">
    <property type="term" value="P:actin filament severing"/>
    <property type="evidence" value="ECO:0007669"/>
    <property type="project" value="TreeGrafter"/>
</dbReference>
<evidence type="ECO:0000259" key="2">
    <source>
        <dbReference type="Pfam" id="PF13254"/>
    </source>
</evidence>
<feature type="compositionally biased region" description="Low complexity" evidence="1">
    <location>
        <begin position="315"/>
        <end position="329"/>
    </location>
</feature>
<evidence type="ECO:0000256" key="1">
    <source>
        <dbReference type="SAM" id="MobiDB-lite"/>
    </source>
</evidence>
<feature type="compositionally biased region" description="Polar residues" evidence="1">
    <location>
        <begin position="85"/>
        <end position="101"/>
    </location>
</feature>
<dbReference type="GO" id="GO:0005737">
    <property type="term" value="C:cytoplasm"/>
    <property type="evidence" value="ECO:0007669"/>
    <property type="project" value="TreeGrafter"/>
</dbReference>
<feature type="compositionally biased region" description="Basic and acidic residues" evidence="1">
    <location>
        <begin position="899"/>
        <end position="912"/>
    </location>
</feature>
<dbReference type="PANTHER" id="PTHR11977:SF133">
    <property type="entry name" value="DUF4045 DOMAIN-CONTAINING PROTEIN"/>
    <property type="match status" value="1"/>
</dbReference>
<feature type="compositionally biased region" description="Basic and acidic residues" evidence="1">
    <location>
        <begin position="795"/>
        <end position="830"/>
    </location>
</feature>
<evidence type="ECO:0000259" key="3">
    <source>
        <dbReference type="Pfam" id="PF25480"/>
    </source>
</evidence>
<evidence type="ECO:0000313" key="5">
    <source>
        <dbReference type="Proteomes" id="UP001296104"/>
    </source>
</evidence>
<organism evidence="4 5">
    <name type="scientific">Lecanosticta acicola</name>
    <dbReference type="NCBI Taxonomy" id="111012"/>
    <lineage>
        <taxon>Eukaryota</taxon>
        <taxon>Fungi</taxon>
        <taxon>Dikarya</taxon>
        <taxon>Ascomycota</taxon>
        <taxon>Pezizomycotina</taxon>
        <taxon>Dothideomycetes</taxon>
        <taxon>Dothideomycetidae</taxon>
        <taxon>Mycosphaerellales</taxon>
        <taxon>Mycosphaerellaceae</taxon>
        <taxon>Lecanosticta</taxon>
    </lineage>
</organism>
<name>A0AAI8YTQ7_9PEZI</name>
<sequence length="1781" mass="190244">MANVNKRTDDPSSHAPNHPDVRRLHDDTDLDPAAFLKSVRELSEKREREDAERVRKLEEEIQKGREERAARRADRARSILPEKQSVVSTPTTRALSRANTNATRVSSPPVTTTPPASSNEPRNISTDAANMEPEKEATPGAGDVPEFKGFGSIKRSSTASSARSSAVSTQDTPTQSASNLARSGTLSWQQRRTPGSKLGGSRPQSLVATETKTTSGSAPGDESEPSRDQIAASLGAREPSWFKQTADRGIGNAAYRKSRDEAGRAESPFSGRRGLPGMSRESSIEPESQGSPPTSASIRSDLVSRGGSARDSTFSNGSRYSATSSSSNNKPDLTPLITADEDQQRASPAFDQASTTSGDSGSLGRTMTMSSSQARITNASDRPASPTKGMGGFVQSAMMRRTDSQNKRWSAQPSASLSRGNSVASTRSGFGGLQGSHSMPKLEPTPGSRDGSDEPTSRPNSSSNDLTGLVNNASQDSDGFVKPALPHHSRSKSVASNYSTNDDGGVPQSPGSPSKRFSPNKSSWIESSLLTKPESPKPAASKNSQPSWMADLAKAKAQRASVDMSSAVKSTGEEGSRPPSRPGSPTKSTPFGPALIKRSESRDLRRRTPQSSTSTTNLRSLRLADKFTSAPAEPLPSSGAEVAEASDGLKPNEASAPERDQEKSELRPGKAEVEASESKAARSDEPKAPAMSANGDSAKSESWGVRTGRSHTLKSPLPQKSKPDTPPKPPTDFRGQLKSRPPPDAKQGDQPEFLSKFGNLRKTHQEKYVAPDVLKDNILRGKSGLAVTDGPVKTARRDELKESLLAKKDDIKKAIQEGRELPGQAHERKTSSGLPQAPAKPEALAKRELLGRSDSARSVQAIEKSTEATPEALSRHKSLKSRSNVDPPNQGTQTPTSLRRNEILETKPEPLKKQHGMAPSESKEPLIRQTSSPKPNEAKQQSETSRLAARFNPNLANLLARGPPSASPSRPESPGTPVRVGSPAINTTVEPPAADEPLQDVRKDRAKGPKRRKGAKADTSNSTAPASTLEPIPKSEVNPHRQAFEQQELTASKSEQQSGANEQAPATKPKPSALPGSAASVMISSLNKSPRPLSIGPYGSEPQQESQSKGETSFSSAKPKPQALPGSAASIMRASLNKSPRPDKDFEEEEKTSTPTRAAFRGAGVVDLQQKPVTPVKSPSLISRTSQDKAPVSDAQASVPEWKGFGASRIQRPSRSSEENKENTDGALPSVKSAASQWGRRPSPQKAESPSQIHLPSKKDEDEVMRSAGLLAASSTGGKNGLGISTDKTGEKSRSTPPVSAGLPPKPTKSSRVVSGQLAEASPNKGLLTVPNSAAEPPKTEAGRALAKTFGTVPKYYDSLAIETRAILSGCNQEVEAEIAKTLRKSVHVISADGTSKPLPPQEEYTLFDESVYVCSHVYTNARGAKNARVFAWTGDAASESAVEAAQAAGRKLAKENGASGVQVSRQGQEPASIFEALGGILITRRGSREGAPKQFMLCGRKHLGHIAFDEVAFSINQLCPGFVYLVSYPVTLQQTKLYLWKGQACSAEELSAARLAAMDLSETGEIIEVDGGVEFASFLKIFGPGTTKWNVPKPSELWQQKATAPDKFGTRLLRIQQAEIKTGLLTSLWNRRPSWNSVSPARSLVDEVKVEAKEISPFTQAQLEADGLYLLDGHSEIFILMGPLFGSQPGKIRDTLLGQTLLFASDYAAMSASMEDRPQIPKCSAVFAGVPRDVKMLFRHWEDSRGLWGTAGLMAGSLLSPGREVKLMPLDEVLAEVCKR</sequence>
<feature type="region of interest" description="Disordered" evidence="1">
    <location>
        <begin position="1"/>
        <end position="769"/>
    </location>
</feature>
<feature type="compositionally biased region" description="Polar residues" evidence="1">
    <location>
        <begin position="285"/>
        <end position="298"/>
    </location>
</feature>
<feature type="region of interest" description="Disordered" evidence="1">
    <location>
        <begin position="781"/>
        <end position="1311"/>
    </location>
</feature>
<dbReference type="Gene3D" id="3.40.20.10">
    <property type="entry name" value="Severin"/>
    <property type="match status" value="3"/>
</dbReference>
<keyword evidence="5" id="KW-1185">Reference proteome</keyword>
<feature type="compositionally biased region" description="Polar residues" evidence="1">
    <location>
        <begin position="881"/>
        <end position="898"/>
    </location>
</feature>
<feature type="compositionally biased region" description="Basic and acidic residues" evidence="1">
    <location>
        <begin position="1215"/>
        <end position="1224"/>
    </location>
</feature>
<feature type="compositionally biased region" description="Polar residues" evidence="1">
    <location>
        <begin position="509"/>
        <end position="530"/>
    </location>
</feature>
<dbReference type="PANTHER" id="PTHR11977">
    <property type="entry name" value="VILLIN"/>
    <property type="match status" value="1"/>
</dbReference>
<dbReference type="InterPro" id="IPR025118">
    <property type="entry name" value="DUF4045"/>
</dbReference>
<feature type="compositionally biased region" description="Polar residues" evidence="1">
    <location>
        <begin position="202"/>
        <end position="217"/>
    </location>
</feature>
<feature type="compositionally biased region" description="Polar residues" evidence="1">
    <location>
        <begin position="352"/>
        <end position="380"/>
    </location>
</feature>
<feature type="compositionally biased region" description="Polar residues" evidence="1">
    <location>
        <begin position="457"/>
        <end position="477"/>
    </location>
</feature>
<feature type="compositionally biased region" description="Polar residues" evidence="1">
    <location>
        <begin position="1044"/>
        <end position="1061"/>
    </location>
</feature>
<feature type="compositionally biased region" description="Polar residues" evidence="1">
    <location>
        <begin position="407"/>
        <end position="428"/>
    </location>
</feature>
<protein>
    <recommendedName>
        <fullName evidence="6">DUF4045 domain-containing protein</fullName>
    </recommendedName>
</protein>
<dbReference type="EMBL" id="CAVMBE010000007">
    <property type="protein sequence ID" value="CAK3860573.1"/>
    <property type="molecule type" value="Genomic_DNA"/>
</dbReference>
<feature type="compositionally biased region" description="Low complexity" evidence="1">
    <location>
        <begin position="102"/>
        <end position="118"/>
    </location>
</feature>
<reference evidence="4" key="1">
    <citation type="submission" date="2023-11" db="EMBL/GenBank/DDBJ databases">
        <authorList>
            <person name="Alioto T."/>
            <person name="Alioto T."/>
            <person name="Gomez Garrido J."/>
        </authorList>
    </citation>
    <scope>NUCLEOTIDE SEQUENCE</scope>
</reference>
<comment type="caution">
    <text evidence="4">The sequence shown here is derived from an EMBL/GenBank/DDBJ whole genome shotgun (WGS) entry which is preliminary data.</text>
</comment>
<evidence type="ECO:0000313" key="4">
    <source>
        <dbReference type="EMBL" id="CAK3860573.1"/>
    </source>
</evidence>